<comment type="subcellular location">
    <subcellularLocation>
        <location evidence="1">Bacterial flagellum basal body</location>
    </subcellularLocation>
</comment>
<keyword evidence="4" id="KW-0969">Cilium</keyword>
<comment type="caution">
    <text evidence="4">The sequence shown here is derived from an EMBL/GenBank/DDBJ whole genome shotgun (WGS) entry which is preliminary data.</text>
</comment>
<dbReference type="EMBL" id="DMVW01000132">
    <property type="protein sequence ID" value="HAR52991.1"/>
    <property type="molecule type" value="Genomic_DNA"/>
</dbReference>
<proteinExistence type="inferred from homology"/>
<evidence type="ECO:0000256" key="2">
    <source>
        <dbReference type="ARBA" id="ARBA00009677"/>
    </source>
</evidence>
<evidence type="ECO:0000313" key="5">
    <source>
        <dbReference type="Proteomes" id="UP000264719"/>
    </source>
</evidence>
<gene>
    <name evidence="4" type="primary">flgG</name>
    <name evidence="4" type="ORF">DCS45_14105</name>
</gene>
<evidence type="ECO:0000259" key="3">
    <source>
        <dbReference type="Pfam" id="PF00460"/>
    </source>
</evidence>
<keyword evidence="4" id="KW-0966">Cell projection</keyword>
<evidence type="ECO:0000313" key="4">
    <source>
        <dbReference type="EMBL" id="HAR52991.1"/>
    </source>
</evidence>
<protein>
    <submittedName>
        <fullName evidence="4">Flagellar basal body rod protein FlgG</fullName>
    </submittedName>
</protein>
<comment type="similarity">
    <text evidence="2">Belongs to the flagella basal body rod proteins family.</text>
</comment>
<feature type="non-terminal residue" evidence="4">
    <location>
        <position position="32"/>
    </location>
</feature>
<dbReference type="Proteomes" id="UP000264719">
    <property type="component" value="Unassembled WGS sequence"/>
</dbReference>
<dbReference type="PROSITE" id="PS00588">
    <property type="entry name" value="FLAGELLA_BB_ROD"/>
    <property type="match status" value="1"/>
</dbReference>
<dbReference type="InterPro" id="IPR019776">
    <property type="entry name" value="Flagellar_basal_body_rod_CS"/>
</dbReference>
<sequence>MKALSIAATGMMAQQTNVDVISNNIANANTTG</sequence>
<keyword evidence="4" id="KW-0282">Flagellum</keyword>
<dbReference type="InterPro" id="IPR001444">
    <property type="entry name" value="Flag_bb_rod_N"/>
</dbReference>
<dbReference type="Pfam" id="PF00460">
    <property type="entry name" value="Flg_bb_rod"/>
    <property type="match status" value="1"/>
</dbReference>
<name>A0A348WEM9_9RHOB</name>
<accession>A0A348WEM9</accession>
<evidence type="ECO:0000256" key="1">
    <source>
        <dbReference type="ARBA" id="ARBA00004117"/>
    </source>
</evidence>
<dbReference type="AlphaFoldDB" id="A0A348WEM9"/>
<reference evidence="4 5" key="1">
    <citation type="journal article" date="2018" name="Nat. Biotechnol.">
        <title>A standardized bacterial taxonomy based on genome phylogeny substantially revises the tree of life.</title>
        <authorList>
            <person name="Parks D.H."/>
            <person name="Chuvochina M."/>
            <person name="Waite D.W."/>
            <person name="Rinke C."/>
            <person name="Skarshewski A."/>
            <person name="Chaumeil P.A."/>
            <person name="Hugenholtz P."/>
        </authorList>
    </citation>
    <scope>NUCLEOTIDE SEQUENCE [LARGE SCALE GENOMIC DNA]</scope>
    <source>
        <strain evidence="4">UBA9169</strain>
    </source>
</reference>
<feature type="domain" description="Flagellar basal body rod protein N-terminal" evidence="3">
    <location>
        <begin position="5"/>
        <end position="32"/>
    </location>
</feature>
<organism evidence="4 5">
    <name type="scientific">Roseovarius nubinhibens</name>
    <dbReference type="NCBI Taxonomy" id="314263"/>
    <lineage>
        <taxon>Bacteria</taxon>
        <taxon>Pseudomonadati</taxon>
        <taxon>Pseudomonadota</taxon>
        <taxon>Alphaproteobacteria</taxon>
        <taxon>Rhodobacterales</taxon>
        <taxon>Roseobacteraceae</taxon>
        <taxon>Roseovarius</taxon>
    </lineage>
</organism>
<dbReference type="GO" id="GO:0009425">
    <property type="term" value="C:bacterial-type flagellum basal body"/>
    <property type="evidence" value="ECO:0007669"/>
    <property type="project" value="UniProtKB-SubCell"/>
</dbReference>